<evidence type="ECO:0000313" key="2">
    <source>
        <dbReference type="Proteomes" id="UP000240481"/>
    </source>
</evidence>
<dbReference type="NCBIfam" id="NF041743">
    <property type="entry name" value="RdrA"/>
    <property type="match status" value="1"/>
</dbReference>
<dbReference type="AlphaFoldDB" id="A0A2T3NS29"/>
<proteinExistence type="predicted"/>
<dbReference type="EMBL" id="PYLZ01000022">
    <property type="protein sequence ID" value="PSW19058.1"/>
    <property type="molecule type" value="Genomic_DNA"/>
</dbReference>
<protein>
    <submittedName>
        <fullName evidence="1">Uncharacterized protein</fullName>
    </submittedName>
</protein>
<accession>A0A2T3NS29</accession>
<gene>
    <name evidence="1" type="ORF">C9I94_24095</name>
</gene>
<dbReference type="OrthoDB" id="8434746at2"/>
<comment type="caution">
    <text evidence="1">The sequence shown here is derived from an EMBL/GenBank/DDBJ whole genome shotgun (WGS) entry which is preliminary data.</text>
</comment>
<reference evidence="1 2" key="1">
    <citation type="submission" date="2018-01" db="EMBL/GenBank/DDBJ databases">
        <title>Whole genome sequencing of Histamine producing bacteria.</title>
        <authorList>
            <person name="Butler K."/>
        </authorList>
    </citation>
    <scope>NUCLEOTIDE SEQUENCE [LARGE SCALE GENOMIC DNA]</scope>
    <source>
        <strain evidence="1 2">DSM 24669</strain>
    </source>
</reference>
<dbReference type="RefSeq" id="WP_107303162.1">
    <property type="nucleotide sequence ID" value="NZ_AP024852.1"/>
</dbReference>
<organism evidence="1 2">
    <name type="scientific">Photobacterium swingsii</name>
    <dbReference type="NCBI Taxonomy" id="680026"/>
    <lineage>
        <taxon>Bacteria</taxon>
        <taxon>Pseudomonadati</taxon>
        <taxon>Pseudomonadota</taxon>
        <taxon>Gammaproteobacteria</taxon>
        <taxon>Vibrionales</taxon>
        <taxon>Vibrionaceae</taxon>
        <taxon>Photobacterium</taxon>
    </lineage>
</organism>
<name>A0A2T3NS29_9GAMM</name>
<evidence type="ECO:0000313" key="1">
    <source>
        <dbReference type="EMBL" id="PSW19058.1"/>
    </source>
</evidence>
<sequence>MKESAIYFPVNQREQAAQLSADNLLAKTIFRDLITFLNESIENRAILNEFDNDDIDNQRSHNAILIDGERGTGKSSILVNLPLYIGDVDKELYGKLLILKPVDPTLLESSDDLFLNVIVAAIIRDQQVAEAIDLADEKSEAFHHQLQMLGNALESLQLQNEHYGLDKLRAFLGNHGLMQQVHLLFKKTLELVGKELLVLPIDDVDTSLSQAFENLEVVRKYLTSPYVLPIISGDLSLYHEVTWRDFHARLNKDSNVNSESSIFRSKDLAYEYERKVLPLQYRKTMPSVNSYMQQRDIILRSNNNDHLSMYTFVSWLEALLNERINGFENSHLELPIKTVRELSQLVYTFKEHIPSLGVELKKIGIEDPSASMIRRITFMPMNVSSALKLFRREYNEAQSQENKSKRESGRNVSYTNFFNNVENSESSNNKEIQDLVNSSKLTLIEHMKYDYKGGKVYLSLTADSYFENQKKINTAEWKSVFDTYLFQPLTHEHKSLKAFHQEKSIESWVEFFHGRVPQSWLNNLPECTIISYPTPEAGYATTLRANNLNSEEQFLIDFILHRNFYSINKRADLICCGRIFELVITSLIKDIKNVDVAHILQRAPFYSFSSIAGTKALVIGDDSEQENGLELNLTNDDSDNSECINKLVTDINLWREKHRLEGSSTSAWLVYNVMNKFYSQVGIFNQPLTTNKSPRNDGVKYIFNVARKAYRSLWAAFGSFEKGSVFGLPMLIASVNIRDGDDFERNELYLQNILPFLRKSDSDDNICFGDLVMSYTFALSDHPLKKLIENAYLNAPEQEQSNPVNKSKKAKERKVSNNRKITEIIKKNLNLRTINDINSISEIESSVLDKINYELFEANVDIAISRNNKYYYYLLELKKSLDKK</sequence>
<keyword evidence="2" id="KW-1185">Reference proteome</keyword>
<dbReference type="Proteomes" id="UP000240481">
    <property type="component" value="Unassembled WGS sequence"/>
</dbReference>
<dbReference type="STRING" id="680026.AB733_23910"/>